<dbReference type="KEGG" id="lwi:UE46_04595"/>
<dbReference type="AlphaFoldDB" id="A0A1S7FSN6"/>
<gene>
    <name evidence="4" type="ORF">UE46_04595</name>
</gene>
<dbReference type="InterPro" id="IPR029051">
    <property type="entry name" value="DUF4352"/>
</dbReference>
<accession>A0A1S7FSN6</accession>
<dbReference type="Gene3D" id="2.60.40.1240">
    <property type="match status" value="1"/>
</dbReference>
<feature type="signal peptide" evidence="2">
    <location>
        <begin position="1"/>
        <end position="21"/>
    </location>
</feature>
<evidence type="ECO:0000259" key="3">
    <source>
        <dbReference type="Pfam" id="PF11611"/>
    </source>
</evidence>
<dbReference type="Pfam" id="PF11611">
    <property type="entry name" value="DUF4352"/>
    <property type="match status" value="1"/>
</dbReference>
<evidence type="ECO:0000256" key="1">
    <source>
        <dbReference type="ARBA" id="ARBA00022729"/>
    </source>
</evidence>
<keyword evidence="1 2" id="KW-0732">Signal</keyword>
<organism evidence="4 5">
    <name type="scientific">Listeria weihenstephanensis</name>
    <dbReference type="NCBI Taxonomy" id="1006155"/>
    <lineage>
        <taxon>Bacteria</taxon>
        <taxon>Bacillati</taxon>
        <taxon>Bacillota</taxon>
        <taxon>Bacilli</taxon>
        <taxon>Bacillales</taxon>
        <taxon>Listeriaceae</taxon>
        <taxon>Listeria</taxon>
    </lineage>
</organism>
<dbReference type="RefSeq" id="WP_036063288.1">
    <property type="nucleotide sequence ID" value="NZ_CP011102.1"/>
</dbReference>
<name>A0A1S7FSN6_9LIST</name>
<evidence type="ECO:0000313" key="4">
    <source>
        <dbReference type="EMBL" id="AQY50379.1"/>
    </source>
</evidence>
<dbReference type="InterPro" id="IPR029050">
    <property type="entry name" value="Immunoprotect_excell_Ig-like"/>
</dbReference>
<reference evidence="5" key="1">
    <citation type="submission" date="2015-03" db="EMBL/GenBank/DDBJ databases">
        <authorList>
            <person name="Ferrari E."/>
            <person name="Walter M.C."/>
            <person name="Huptas C."/>
            <person name="Scherer S."/>
            <person name="Mueller-Herbst S."/>
        </authorList>
    </citation>
    <scope>NUCLEOTIDE SEQUENCE [LARGE SCALE GENOMIC DNA]</scope>
    <source>
        <strain evidence="5">LWP01</strain>
    </source>
</reference>
<dbReference type="EMBL" id="CP011102">
    <property type="protein sequence ID" value="AQY50379.1"/>
    <property type="molecule type" value="Genomic_DNA"/>
</dbReference>
<protein>
    <recommendedName>
        <fullName evidence="3">DUF4352 domain-containing protein</fullName>
    </recommendedName>
</protein>
<keyword evidence="5" id="KW-1185">Reference proteome</keyword>
<dbReference type="Proteomes" id="UP000223060">
    <property type="component" value="Chromosome"/>
</dbReference>
<dbReference type="PROSITE" id="PS51257">
    <property type="entry name" value="PROKAR_LIPOPROTEIN"/>
    <property type="match status" value="1"/>
</dbReference>
<evidence type="ECO:0000313" key="5">
    <source>
        <dbReference type="Proteomes" id="UP000223060"/>
    </source>
</evidence>
<feature type="domain" description="DUF4352" evidence="3">
    <location>
        <begin position="29"/>
        <end position="123"/>
    </location>
</feature>
<proteinExistence type="predicted"/>
<evidence type="ECO:0000256" key="2">
    <source>
        <dbReference type="SAM" id="SignalP"/>
    </source>
</evidence>
<feature type="chain" id="PRO_5038684163" description="DUF4352 domain-containing protein" evidence="2">
    <location>
        <begin position="22"/>
        <end position="147"/>
    </location>
</feature>
<sequence>MKKIIMTILATLLLSVVLVGCGNSEETDLNKALGAKEMTVTPTKVTREKAATDRKRILKIEVKVKNNTEKPIGIGAGNFALKDADGKEYDIYGMKTDSLGQEVAAGKTITGNIYFEIPASLEKGWMNYVFQMDQEPVAEWLLSFPGK</sequence>